<evidence type="ECO:0000256" key="1">
    <source>
        <dbReference type="SAM" id="Phobius"/>
    </source>
</evidence>
<dbReference type="Proteomes" id="UP000007374">
    <property type="component" value="Unassembled WGS sequence"/>
</dbReference>
<comment type="caution">
    <text evidence="2">The sequence shown here is derived from an EMBL/GenBank/DDBJ whole genome shotgun (WGS) entry which is preliminary data.</text>
</comment>
<keyword evidence="3" id="KW-1185">Reference proteome</keyword>
<keyword evidence="1" id="KW-1133">Transmembrane helix</keyword>
<dbReference type="EMBL" id="AMSI01000022">
    <property type="protein sequence ID" value="EKF40178.1"/>
    <property type="molecule type" value="Genomic_DNA"/>
</dbReference>
<keyword evidence="1" id="KW-0472">Membrane</keyword>
<organism evidence="2 3">
    <name type="scientific">Nitratireductor indicus C115</name>
    <dbReference type="NCBI Taxonomy" id="1231190"/>
    <lineage>
        <taxon>Bacteria</taxon>
        <taxon>Pseudomonadati</taxon>
        <taxon>Pseudomonadota</taxon>
        <taxon>Alphaproteobacteria</taxon>
        <taxon>Hyphomicrobiales</taxon>
        <taxon>Phyllobacteriaceae</taxon>
        <taxon>Nitratireductor</taxon>
    </lineage>
</organism>
<proteinExistence type="predicted"/>
<feature type="transmembrane region" description="Helical" evidence="1">
    <location>
        <begin position="6"/>
        <end position="30"/>
    </location>
</feature>
<keyword evidence="1" id="KW-0812">Transmembrane</keyword>
<evidence type="ECO:0000313" key="2">
    <source>
        <dbReference type="EMBL" id="EKF40178.1"/>
    </source>
</evidence>
<name>K2MY80_9HYPH</name>
<sequence length="81" mass="9096">MSLFIFSFFAAGAAAYSVLTLVFALVCVGLGHNTMEMIYGGFAVYLFTLVAAVEGAWLLPEDIRNSSSVRRLTHWLRFRWD</sequence>
<gene>
    <name evidence="2" type="ORF">NA8A_22071</name>
</gene>
<accession>K2MY80</accession>
<evidence type="ECO:0000313" key="3">
    <source>
        <dbReference type="Proteomes" id="UP000007374"/>
    </source>
</evidence>
<reference evidence="2 3" key="1">
    <citation type="journal article" date="2012" name="J. Bacteriol.">
        <title>Genome Sequence of Nitratireductor indicus Type Strain C115.</title>
        <authorList>
            <person name="Lai Q."/>
            <person name="Li G."/>
            <person name="Yu Z."/>
            <person name="Shao Z."/>
        </authorList>
    </citation>
    <scope>NUCLEOTIDE SEQUENCE [LARGE SCALE GENOMIC DNA]</scope>
    <source>
        <strain evidence="2 3">C115</strain>
    </source>
</reference>
<protein>
    <submittedName>
        <fullName evidence="2">Uncharacterized protein</fullName>
    </submittedName>
</protein>
<dbReference type="AlphaFoldDB" id="K2MY80"/>
<feature type="transmembrane region" description="Helical" evidence="1">
    <location>
        <begin position="37"/>
        <end position="59"/>
    </location>
</feature>